<reference evidence="8 9" key="1">
    <citation type="journal article" date="2019" name="ISME J.">
        <title>Isolation and characterization of a thermophilic sulfur- and iron-reducing thaumarchaeote from a terrestrial acidic hot spring.</title>
        <authorList>
            <person name="Kato S."/>
            <person name="Itoh T."/>
            <person name="Yuki M."/>
            <person name="Nagamori M."/>
            <person name="Ohnishi M."/>
            <person name="Uematsu K."/>
            <person name="Suzuki K."/>
            <person name="Takashina T."/>
            <person name="Ohkuma M."/>
        </authorList>
    </citation>
    <scope>NUCLEOTIDE SEQUENCE [LARGE SCALE GENOMIC DNA]</scope>
    <source>
        <strain evidence="8 9">NAS-02</strain>
    </source>
</reference>
<evidence type="ECO:0000256" key="4">
    <source>
        <dbReference type="ARBA" id="ARBA00022679"/>
    </source>
</evidence>
<dbReference type="GO" id="GO:0106141">
    <property type="term" value="F:flavin prenyltransferase activity"/>
    <property type="evidence" value="ECO:0007669"/>
    <property type="project" value="UniProtKB-EC"/>
</dbReference>
<feature type="binding site" evidence="6">
    <location>
        <position position="151"/>
    </location>
    <ligand>
        <name>dimethylallyl phosphate</name>
        <dbReference type="ChEBI" id="CHEBI:88052"/>
    </ligand>
</feature>
<evidence type="ECO:0000313" key="8">
    <source>
        <dbReference type="EMBL" id="BBE42813.1"/>
    </source>
</evidence>
<evidence type="ECO:0000256" key="3">
    <source>
        <dbReference type="ARBA" id="ARBA00022643"/>
    </source>
</evidence>
<dbReference type="EMBL" id="AP018732">
    <property type="protein sequence ID" value="BBE42813.1"/>
    <property type="molecule type" value="Genomic_DNA"/>
</dbReference>
<comment type="similarity">
    <text evidence="5 6">Belongs to the UbiX/PAD1 family.</text>
</comment>
<evidence type="ECO:0000313" key="9">
    <source>
        <dbReference type="Proteomes" id="UP000509448"/>
    </source>
</evidence>
<keyword evidence="3 6" id="KW-0288">FMN</keyword>
<evidence type="ECO:0000256" key="2">
    <source>
        <dbReference type="ARBA" id="ARBA00022630"/>
    </source>
</evidence>
<dbReference type="GO" id="GO:0016831">
    <property type="term" value="F:carboxy-lyase activity"/>
    <property type="evidence" value="ECO:0007669"/>
    <property type="project" value="TreeGrafter"/>
</dbReference>
<evidence type="ECO:0000256" key="5">
    <source>
        <dbReference type="ARBA" id="ARBA00060793"/>
    </source>
</evidence>
<feature type="binding site" evidence="6">
    <location>
        <begin position="86"/>
        <end position="89"/>
    </location>
    <ligand>
        <name>FMN</name>
        <dbReference type="ChEBI" id="CHEBI:58210"/>
    </ligand>
</feature>
<dbReference type="PANTHER" id="PTHR43374:SF1">
    <property type="entry name" value="FLAVIN PRENYLTRANSFERASE PAD1, MITOCHONDRIAL"/>
    <property type="match status" value="1"/>
</dbReference>
<gene>
    <name evidence="6" type="primary">ubiX</name>
    <name evidence="8" type="ORF">NAS2_1426</name>
</gene>
<dbReference type="OrthoDB" id="9540at2157"/>
<dbReference type="InterPro" id="IPR036551">
    <property type="entry name" value="Flavin_trans-like"/>
</dbReference>
<dbReference type="Pfam" id="PF02441">
    <property type="entry name" value="Flavoprotein"/>
    <property type="match status" value="1"/>
</dbReference>
<keyword evidence="4 6" id="KW-0808">Transferase</keyword>
<keyword evidence="1 6" id="KW-0637">Prenyltransferase</keyword>
<dbReference type="RefSeq" id="WP_174449007.1">
    <property type="nucleotide sequence ID" value="NZ_AP018732.1"/>
</dbReference>
<proteinExistence type="inferred from homology"/>
<comment type="caution">
    <text evidence="6">Lacks conserved residue(s) required for the propagation of feature annotation.</text>
</comment>
<dbReference type="Proteomes" id="UP000509448">
    <property type="component" value="Chromosome"/>
</dbReference>
<dbReference type="Gene3D" id="3.40.50.1950">
    <property type="entry name" value="Flavin prenyltransferase-like"/>
    <property type="match status" value="1"/>
</dbReference>
<dbReference type="InterPro" id="IPR003382">
    <property type="entry name" value="Flavoprotein"/>
</dbReference>
<dbReference type="SUPFAM" id="SSF52507">
    <property type="entry name" value="Homo-oligomeric flavin-containing Cys decarboxylases, HFCD"/>
    <property type="match status" value="1"/>
</dbReference>
<dbReference type="FunFam" id="3.40.50.1950:FF:000001">
    <property type="entry name" value="Flavin prenyltransferase UbiX"/>
    <property type="match status" value="1"/>
</dbReference>
<feature type="binding site" evidence="6">
    <location>
        <begin position="10"/>
        <end position="12"/>
    </location>
    <ligand>
        <name>FMN</name>
        <dbReference type="ChEBI" id="CHEBI:58210"/>
    </ligand>
</feature>
<organism evidence="8 9">
    <name type="scientific">Conexivisphaera calida</name>
    <dbReference type="NCBI Taxonomy" id="1874277"/>
    <lineage>
        <taxon>Archaea</taxon>
        <taxon>Nitrososphaerota</taxon>
        <taxon>Conexivisphaeria</taxon>
        <taxon>Conexivisphaerales</taxon>
        <taxon>Conexivisphaeraceae</taxon>
        <taxon>Conexivisphaera</taxon>
    </lineage>
</organism>
<keyword evidence="8" id="KW-0456">Lyase</keyword>
<dbReference type="PANTHER" id="PTHR43374">
    <property type="entry name" value="FLAVIN PRENYLTRANSFERASE"/>
    <property type="match status" value="1"/>
</dbReference>
<feature type="domain" description="Flavoprotein" evidence="7">
    <location>
        <begin position="3"/>
        <end position="172"/>
    </location>
</feature>
<name>A0A4P2VHC2_9ARCH</name>
<feature type="binding site" evidence="6">
    <location>
        <position position="36"/>
    </location>
    <ligand>
        <name>FMN</name>
        <dbReference type="ChEBI" id="CHEBI:58210"/>
    </ligand>
</feature>
<feature type="binding site" evidence="6">
    <location>
        <position position="167"/>
    </location>
    <ligand>
        <name>dimethylallyl phosphate</name>
        <dbReference type="ChEBI" id="CHEBI:88052"/>
    </ligand>
</feature>
<feature type="binding site" evidence="6">
    <location>
        <position position="121"/>
    </location>
    <ligand>
        <name>FMN</name>
        <dbReference type="ChEBI" id="CHEBI:58210"/>
    </ligand>
</feature>
<dbReference type="GeneID" id="55585236"/>
<dbReference type="HAMAP" id="MF_01984">
    <property type="entry name" value="ubiX_pad"/>
    <property type="match status" value="1"/>
</dbReference>
<evidence type="ECO:0000256" key="1">
    <source>
        <dbReference type="ARBA" id="ARBA00022602"/>
    </source>
</evidence>
<sequence>MDRYVVGISGASGVVYGARLVQALTSMGYEVHAVVSDAARLTARYELEGELEEALAGARVYGEDQLDAPLSSGSFITKGMVIAPCSMRTLAAVAHGIEDNLLIRAAMVHLKERRRLVLLVRETPLSTVHVENMLRASSAGAIVMPASPGFYGRPRTVDDLVNSVVGRVLDLLGVENSLARRWTGPHEG</sequence>
<dbReference type="KEGG" id="ccai:NAS2_1426"/>
<comment type="function">
    <text evidence="6">Flavin prenyltransferase that catalyzes the synthesis of the prenylated FMN cofactor (prenyl-FMN) for 4-hydroxy-3-polyprenylbenzoic acid decarboxylase UbiD. The prenyltransferase is metal-independent and links a dimethylallyl moiety from dimethylallyl monophosphate (DMAP) to the flavin N5 and C6 atoms of FMN.</text>
</comment>
<evidence type="ECO:0000256" key="6">
    <source>
        <dbReference type="HAMAP-Rule" id="MF_01984"/>
    </source>
</evidence>
<dbReference type="EC" id="2.5.1.129" evidence="6"/>
<keyword evidence="2 6" id="KW-0285">Flavoprotein</keyword>
<accession>A0A4P2VHC2</accession>
<dbReference type="NCBIfam" id="TIGR00421">
    <property type="entry name" value="ubiX_pad"/>
    <property type="match status" value="1"/>
</dbReference>
<dbReference type="NCBIfam" id="NF004685">
    <property type="entry name" value="PRK06029.1"/>
    <property type="match status" value="1"/>
</dbReference>
<protein>
    <recommendedName>
        <fullName evidence="6">Flavin prenyltransferase UbiX</fullName>
        <ecNumber evidence="6">2.5.1.129</ecNumber>
    </recommendedName>
</protein>
<dbReference type="AlphaFoldDB" id="A0A4P2VHC2"/>
<comment type="catalytic activity">
    <reaction evidence="6">
        <text>dimethylallyl phosphate + FMNH2 = prenylated FMNH2 + phosphate</text>
        <dbReference type="Rhea" id="RHEA:37743"/>
        <dbReference type="ChEBI" id="CHEBI:43474"/>
        <dbReference type="ChEBI" id="CHEBI:57618"/>
        <dbReference type="ChEBI" id="CHEBI:87467"/>
        <dbReference type="ChEBI" id="CHEBI:88052"/>
        <dbReference type="EC" id="2.5.1.129"/>
    </reaction>
</comment>
<keyword evidence="9" id="KW-1185">Reference proteome</keyword>
<dbReference type="InterPro" id="IPR004507">
    <property type="entry name" value="UbiX-like"/>
</dbReference>
<evidence type="ECO:0000259" key="7">
    <source>
        <dbReference type="Pfam" id="PF02441"/>
    </source>
</evidence>